<comment type="caution">
    <text evidence="3">The sequence shown here is derived from an EMBL/GenBank/DDBJ whole genome shotgun (WGS) entry which is preliminary data.</text>
</comment>
<feature type="compositionally biased region" description="Low complexity" evidence="1">
    <location>
        <begin position="536"/>
        <end position="545"/>
    </location>
</feature>
<dbReference type="GO" id="GO:0003676">
    <property type="term" value="F:nucleic acid binding"/>
    <property type="evidence" value="ECO:0007669"/>
    <property type="project" value="InterPro"/>
</dbReference>
<sequence length="991" mass="106167">MTEYRELGSFDQAEIDAVGVGEDAVAIASGERVRLVSGTDRSAFEHDGAIADIALHDRIVVLSSNRLTAYTRDGAGVWNRTFEAPHAVATLPDEPLVGVLEPERLVAVDLETGQEAFAVERRRPGQPRDDRLVGIESGFVSATWSFLRCVDTAGEEAFDRNLNTAIRDVGCCDGVLVVALQNGQLKGIDIETGDQRWETELPVRQIAPYGARELLLSTEDGIKSIGPNGSIRSVGTLGSGEIYASRDGSVVCSVRNGTVVTYVPSEELMDVEIPTESVGVGGTVDVNVTNLEETTHDITLTASMEHADLSPDERRLKLAPREPTLTDFPVESVRTDGETAFTARIEGRIVAEGSIEVTDAAESTVTVEADLRPVEVENGVARLELSVENTGSVPLDSISTLDPDERETDIGPGETWTTTITKPYEAGRTITVGIDVVRGNRRTELAPSCQLPEHPSVELRQERDALHGRIEADKAVAWSDELVVDVPGADRVRSPVRIEDGSLLVLLPVYESGIARVGLSSVDITDQARMTDEGPLADLTTTTRGGTDRSESGPGSGSSGGPGPGSGGRSGSERSATAGESSPRNEPDTNTAPESSPLSDQTDRRNRDRTPREDRSPERSAGGRDEPSERSDRPAADERDGNADTGGTDSAEGTLSVKRELSDRDVTVGHAVRERITVRNEGNAVEPTVAVGDDCLDPGVIDSGDAWRAERTVVFLTSDEAETQLPEVTLERDGEMVDRSPAERVTVSDRGLVVRAVVDPTDGHYGIELQNATDDEYRIDGLELDGRTVDIGTPTVAAGERTSLEGTIRQSTDRRVETVEARIAATGREDGRKEIHTAAVVREGAGGGGGDPFRKTIAPSTQVAGEYGTVVLVFENETERDLSDVTLEADGEPINDMLYSAAHRETLPSGERIEHYVDLKTGAGTAEFDITATYADGSDTEASRTFRVAGPAVETEAEWTDDHRTSWSLEELSETGGDETEFPPTVSTSFD</sequence>
<dbReference type="EMBL" id="JAHLKM010000002">
    <property type="protein sequence ID" value="MCQ4332341.1"/>
    <property type="molecule type" value="Genomic_DNA"/>
</dbReference>
<dbReference type="InterPro" id="IPR011047">
    <property type="entry name" value="Quinoprotein_ADH-like_sf"/>
</dbReference>
<organism evidence="3 4">
    <name type="scientific">Natronomonas aquatica</name>
    <dbReference type="NCBI Taxonomy" id="2841590"/>
    <lineage>
        <taxon>Archaea</taxon>
        <taxon>Methanobacteriati</taxon>
        <taxon>Methanobacteriota</taxon>
        <taxon>Stenosarchaea group</taxon>
        <taxon>Halobacteria</taxon>
        <taxon>Halobacteriales</taxon>
        <taxon>Natronomonadaceae</taxon>
        <taxon>Natronomonas</taxon>
    </lineage>
</organism>
<dbReference type="InterPro" id="IPR002372">
    <property type="entry name" value="PQQ_rpt_dom"/>
</dbReference>
<feature type="compositionally biased region" description="Gly residues" evidence="1">
    <location>
        <begin position="554"/>
        <end position="570"/>
    </location>
</feature>
<dbReference type="Proteomes" id="UP001139494">
    <property type="component" value="Unassembled WGS sequence"/>
</dbReference>
<dbReference type="InterPro" id="IPR015943">
    <property type="entry name" value="WD40/YVTN_repeat-like_dom_sf"/>
</dbReference>
<dbReference type="InterPro" id="IPR003029">
    <property type="entry name" value="S1_domain"/>
</dbReference>
<name>A0A9R1CRG8_9EURY</name>
<dbReference type="Gene3D" id="2.130.10.10">
    <property type="entry name" value="YVTN repeat-like/Quinoprotein amine dehydrogenase"/>
    <property type="match status" value="1"/>
</dbReference>
<dbReference type="Pfam" id="PF13360">
    <property type="entry name" value="PQQ_2"/>
    <property type="match status" value="1"/>
</dbReference>
<protein>
    <submittedName>
        <fullName evidence="3">PQQ-binding-like beta-propeller repeat protein</fullName>
    </submittedName>
</protein>
<feature type="compositionally biased region" description="Polar residues" evidence="1">
    <location>
        <begin position="578"/>
        <end position="599"/>
    </location>
</feature>
<dbReference type="SUPFAM" id="SSF50998">
    <property type="entry name" value="Quinoprotein alcohol dehydrogenase-like"/>
    <property type="match status" value="1"/>
</dbReference>
<dbReference type="PROSITE" id="PS50126">
    <property type="entry name" value="S1"/>
    <property type="match status" value="1"/>
</dbReference>
<accession>A0A9R1CRG8</accession>
<feature type="region of interest" description="Disordered" evidence="1">
    <location>
        <begin position="530"/>
        <end position="662"/>
    </location>
</feature>
<feature type="region of interest" description="Disordered" evidence="1">
    <location>
        <begin position="394"/>
        <end position="414"/>
    </location>
</feature>
<proteinExistence type="predicted"/>
<dbReference type="AlphaFoldDB" id="A0A9R1CRG8"/>
<evidence type="ECO:0000256" key="1">
    <source>
        <dbReference type="SAM" id="MobiDB-lite"/>
    </source>
</evidence>
<evidence type="ECO:0000313" key="4">
    <source>
        <dbReference type="Proteomes" id="UP001139494"/>
    </source>
</evidence>
<feature type="compositionally biased region" description="Acidic residues" evidence="1">
    <location>
        <begin position="971"/>
        <end position="981"/>
    </location>
</feature>
<feature type="region of interest" description="Disordered" evidence="1">
    <location>
        <begin position="949"/>
        <end position="991"/>
    </location>
</feature>
<keyword evidence="4" id="KW-1185">Reference proteome</keyword>
<gene>
    <name evidence="3" type="ORF">KM295_02325</name>
</gene>
<dbReference type="RefSeq" id="WP_256028263.1">
    <property type="nucleotide sequence ID" value="NZ_JAHLKM010000002.1"/>
</dbReference>
<feature type="compositionally biased region" description="Basic and acidic residues" evidence="1">
    <location>
        <begin position="601"/>
        <end position="642"/>
    </location>
</feature>
<reference evidence="3" key="1">
    <citation type="journal article" date="2023" name="Front. Microbiol.">
        <title>Genomic-based phylogenetic and metabolic analyses of the genus Natronomonas, and description of Natronomonas aquatica sp. nov.</title>
        <authorList>
            <person name="Garcia-Roldan A."/>
            <person name="Duran-Viseras A."/>
            <person name="de la Haba R.R."/>
            <person name="Corral P."/>
            <person name="Sanchez-Porro C."/>
            <person name="Ventosa A."/>
        </authorList>
    </citation>
    <scope>NUCLEOTIDE SEQUENCE</scope>
    <source>
        <strain evidence="3">F2-12</strain>
    </source>
</reference>
<evidence type="ECO:0000313" key="3">
    <source>
        <dbReference type="EMBL" id="MCQ4332341.1"/>
    </source>
</evidence>
<evidence type="ECO:0000259" key="2">
    <source>
        <dbReference type="PROSITE" id="PS50126"/>
    </source>
</evidence>
<feature type="domain" description="S1 motif" evidence="2">
    <location>
        <begin position="235"/>
        <end position="303"/>
    </location>
</feature>